<keyword evidence="2" id="KW-0238">DNA-binding</keyword>
<dbReference type="Proteomes" id="UP000184010">
    <property type="component" value="Unassembled WGS sequence"/>
</dbReference>
<dbReference type="Gene3D" id="1.10.10.10">
    <property type="entry name" value="Winged helix-like DNA-binding domain superfamily/Winged helix DNA-binding domain"/>
    <property type="match status" value="1"/>
</dbReference>
<dbReference type="SMART" id="SM00347">
    <property type="entry name" value="HTH_MARR"/>
    <property type="match status" value="1"/>
</dbReference>
<dbReference type="STRING" id="1121395.SAMN02745215_00133"/>
<sequence length="149" mass="17109">MKNEVNKVIGDYIKMVEKIANGRVNVLDFGGDMVFYRGEIHMIKMIGDNPGIHLSEMARNFKITRAVVSKTVMKLEQKGCVRKEKDSADLKRIRLFLTDKGEEAYLAHQHYHNLYDSPLFTYLDGLSSDQLAVVAEFMKRANLLVDNHF</sequence>
<dbReference type="Pfam" id="PF01047">
    <property type="entry name" value="MarR"/>
    <property type="match status" value="1"/>
</dbReference>
<name>A0A1M7RV14_9FIRM</name>
<evidence type="ECO:0000313" key="5">
    <source>
        <dbReference type="EMBL" id="SHN50050.1"/>
    </source>
</evidence>
<dbReference type="GO" id="GO:0003677">
    <property type="term" value="F:DNA binding"/>
    <property type="evidence" value="ECO:0007669"/>
    <property type="project" value="UniProtKB-KW"/>
</dbReference>
<evidence type="ECO:0000256" key="3">
    <source>
        <dbReference type="ARBA" id="ARBA00023163"/>
    </source>
</evidence>
<proteinExistence type="predicted"/>
<gene>
    <name evidence="5" type="ORF">SAMN02745215_00133</name>
</gene>
<dbReference type="PANTHER" id="PTHR35790">
    <property type="entry name" value="HTH-TYPE TRANSCRIPTIONAL REGULATOR PCHR"/>
    <property type="match status" value="1"/>
</dbReference>
<dbReference type="GO" id="GO:0003700">
    <property type="term" value="F:DNA-binding transcription factor activity"/>
    <property type="evidence" value="ECO:0007669"/>
    <property type="project" value="InterPro"/>
</dbReference>
<keyword evidence="1" id="KW-0805">Transcription regulation</keyword>
<dbReference type="InterPro" id="IPR036390">
    <property type="entry name" value="WH_DNA-bd_sf"/>
</dbReference>
<dbReference type="EMBL" id="FRDN01000003">
    <property type="protein sequence ID" value="SHN50050.1"/>
    <property type="molecule type" value="Genomic_DNA"/>
</dbReference>
<protein>
    <submittedName>
        <fullName evidence="5">MarR family protein</fullName>
    </submittedName>
</protein>
<keyword evidence="6" id="KW-1185">Reference proteome</keyword>
<dbReference type="RefSeq" id="WP_072770816.1">
    <property type="nucleotide sequence ID" value="NZ_FRDN01000003.1"/>
</dbReference>
<feature type="domain" description="HTH marR-type" evidence="4">
    <location>
        <begin position="2"/>
        <end position="143"/>
    </location>
</feature>
<accession>A0A1M7RV14</accession>
<organism evidence="5 6">
    <name type="scientific">Desulfitobacterium chlororespirans DSM 11544</name>
    <dbReference type="NCBI Taxonomy" id="1121395"/>
    <lineage>
        <taxon>Bacteria</taxon>
        <taxon>Bacillati</taxon>
        <taxon>Bacillota</taxon>
        <taxon>Clostridia</taxon>
        <taxon>Eubacteriales</taxon>
        <taxon>Desulfitobacteriaceae</taxon>
        <taxon>Desulfitobacterium</taxon>
    </lineage>
</organism>
<evidence type="ECO:0000256" key="2">
    <source>
        <dbReference type="ARBA" id="ARBA00023125"/>
    </source>
</evidence>
<dbReference type="AlphaFoldDB" id="A0A1M7RV14"/>
<evidence type="ECO:0000256" key="1">
    <source>
        <dbReference type="ARBA" id="ARBA00023015"/>
    </source>
</evidence>
<dbReference type="InterPro" id="IPR000835">
    <property type="entry name" value="HTH_MarR-typ"/>
</dbReference>
<keyword evidence="3" id="KW-0804">Transcription</keyword>
<dbReference type="PROSITE" id="PS50995">
    <property type="entry name" value="HTH_MARR_2"/>
    <property type="match status" value="1"/>
</dbReference>
<dbReference type="InterPro" id="IPR036388">
    <property type="entry name" value="WH-like_DNA-bd_sf"/>
</dbReference>
<dbReference type="PANTHER" id="PTHR35790:SF4">
    <property type="entry name" value="HTH-TYPE TRANSCRIPTIONAL REGULATOR PCHR"/>
    <property type="match status" value="1"/>
</dbReference>
<evidence type="ECO:0000259" key="4">
    <source>
        <dbReference type="PROSITE" id="PS50995"/>
    </source>
</evidence>
<dbReference type="SUPFAM" id="SSF46785">
    <property type="entry name" value="Winged helix' DNA-binding domain"/>
    <property type="match status" value="1"/>
</dbReference>
<dbReference type="InterPro" id="IPR052067">
    <property type="entry name" value="Metal_resp_HTH_trans_reg"/>
</dbReference>
<evidence type="ECO:0000313" key="6">
    <source>
        <dbReference type="Proteomes" id="UP000184010"/>
    </source>
</evidence>
<reference evidence="6" key="1">
    <citation type="submission" date="2016-12" db="EMBL/GenBank/DDBJ databases">
        <authorList>
            <person name="Varghese N."/>
            <person name="Submissions S."/>
        </authorList>
    </citation>
    <scope>NUCLEOTIDE SEQUENCE [LARGE SCALE GENOMIC DNA]</scope>
    <source>
        <strain evidence="6">DSM 11544</strain>
    </source>
</reference>